<feature type="transmembrane region" description="Helical" evidence="1">
    <location>
        <begin position="210"/>
        <end position="230"/>
    </location>
</feature>
<feature type="transmembrane region" description="Helical" evidence="1">
    <location>
        <begin position="104"/>
        <end position="126"/>
    </location>
</feature>
<keyword evidence="3" id="KW-1185">Reference proteome</keyword>
<evidence type="ECO:0000313" key="3">
    <source>
        <dbReference type="Proteomes" id="UP000749646"/>
    </source>
</evidence>
<keyword evidence="1" id="KW-1133">Transmembrane helix</keyword>
<keyword evidence="1" id="KW-0472">Membrane</keyword>
<comment type="caution">
    <text evidence="2">The sequence shown here is derived from an EMBL/GenBank/DDBJ whole genome shotgun (WGS) entry which is preliminary data.</text>
</comment>
<feature type="transmembrane region" description="Helical" evidence="1">
    <location>
        <begin position="169"/>
        <end position="190"/>
    </location>
</feature>
<dbReference type="GO" id="GO:0016020">
    <property type="term" value="C:membrane"/>
    <property type="evidence" value="ECO:0007669"/>
    <property type="project" value="TreeGrafter"/>
</dbReference>
<evidence type="ECO:0008006" key="4">
    <source>
        <dbReference type="Google" id="ProtNLM"/>
    </source>
</evidence>
<proteinExistence type="predicted"/>
<dbReference type="AlphaFoldDB" id="A0A9P6LU23"/>
<dbReference type="PANTHER" id="PTHR12242">
    <property type="entry name" value="OS02G0130600 PROTEIN-RELATED"/>
    <property type="match status" value="1"/>
</dbReference>
<gene>
    <name evidence="2" type="ORF">BGZ65_007112</name>
</gene>
<accession>A0A9P6LU23</accession>
<reference evidence="2" key="1">
    <citation type="journal article" date="2020" name="Fungal Divers.">
        <title>Resolving the Mortierellaceae phylogeny through synthesis of multi-gene phylogenetics and phylogenomics.</title>
        <authorList>
            <person name="Vandepol N."/>
            <person name="Liber J."/>
            <person name="Desiro A."/>
            <person name="Na H."/>
            <person name="Kennedy M."/>
            <person name="Barry K."/>
            <person name="Grigoriev I.V."/>
            <person name="Miller A.N."/>
            <person name="O'Donnell K."/>
            <person name="Stajich J.E."/>
            <person name="Bonito G."/>
        </authorList>
    </citation>
    <scope>NUCLEOTIDE SEQUENCE</scope>
    <source>
        <strain evidence="2">MES-2147</strain>
    </source>
</reference>
<evidence type="ECO:0000313" key="2">
    <source>
        <dbReference type="EMBL" id="KAF9940391.1"/>
    </source>
</evidence>
<evidence type="ECO:0000256" key="1">
    <source>
        <dbReference type="SAM" id="Phobius"/>
    </source>
</evidence>
<keyword evidence="1" id="KW-0812">Transmembrane</keyword>
<dbReference type="OrthoDB" id="419711at2759"/>
<dbReference type="PANTHER" id="PTHR12242:SF1">
    <property type="entry name" value="MYND-TYPE DOMAIN-CONTAINING PROTEIN"/>
    <property type="match status" value="1"/>
</dbReference>
<organism evidence="2 3">
    <name type="scientific">Modicella reniformis</name>
    <dbReference type="NCBI Taxonomy" id="1440133"/>
    <lineage>
        <taxon>Eukaryota</taxon>
        <taxon>Fungi</taxon>
        <taxon>Fungi incertae sedis</taxon>
        <taxon>Mucoromycota</taxon>
        <taxon>Mortierellomycotina</taxon>
        <taxon>Mortierellomycetes</taxon>
        <taxon>Mortierellales</taxon>
        <taxon>Mortierellaceae</taxon>
        <taxon>Modicella</taxon>
    </lineage>
</organism>
<feature type="transmembrane region" description="Helical" evidence="1">
    <location>
        <begin position="45"/>
        <end position="65"/>
    </location>
</feature>
<dbReference type="EMBL" id="JAAAHW010009461">
    <property type="protein sequence ID" value="KAF9940391.1"/>
    <property type="molecule type" value="Genomic_DNA"/>
</dbReference>
<protein>
    <recommendedName>
        <fullName evidence="4">FAR-17a/AIG1-like protein</fullName>
    </recommendedName>
</protein>
<feature type="transmembrane region" description="Helical" evidence="1">
    <location>
        <begin position="71"/>
        <end position="92"/>
    </location>
</feature>
<dbReference type="Proteomes" id="UP000749646">
    <property type="component" value="Unassembled WGS sequence"/>
</dbReference>
<sequence>MTSFVSQSSITSPTPASGLRRFFGYHDLDLSRFISSNLVSAHNLLFIRLIVALHLSAVFIATLYVSARDGVFYMVPTTFTNLSNIGLTAYYLDLRSLTSQHWFLSSTLSLLYASVVVYHIVVPAIYWGMLFDPHNTMDTLNKYVDFSHHGADFACILVEMIFNRMELPWVTIMGPISMIILYMFLAWVYFAARGEWLYGFLDWSKGPVAAGWYIGLLVIFSLLFVLQKYIHHGRDSLLKRRRATVAAKDGTGALENKKCIVVDEESRQLQDKAIQEPFVDQKEEAPETIETTGSK</sequence>
<name>A0A9P6LU23_9FUNG</name>